<dbReference type="EMBL" id="KQ965759">
    <property type="protein sequence ID" value="KXS15868.1"/>
    <property type="molecule type" value="Genomic_DNA"/>
</dbReference>
<dbReference type="AlphaFoldDB" id="A0A139AGJ4"/>
<name>A0A139AGJ4_GONPJ</name>
<protein>
    <recommendedName>
        <fullName evidence="4">Protein FAM72</fullName>
    </recommendedName>
</protein>
<evidence type="ECO:0000256" key="1">
    <source>
        <dbReference type="ARBA" id="ARBA00006888"/>
    </source>
</evidence>
<evidence type="ECO:0000313" key="3">
    <source>
        <dbReference type="Proteomes" id="UP000070544"/>
    </source>
</evidence>
<gene>
    <name evidence="2" type="ORF">M427DRAFT_496356</name>
</gene>
<organism evidence="2 3">
    <name type="scientific">Gonapodya prolifera (strain JEL478)</name>
    <name type="common">Monoblepharis prolifera</name>
    <dbReference type="NCBI Taxonomy" id="1344416"/>
    <lineage>
        <taxon>Eukaryota</taxon>
        <taxon>Fungi</taxon>
        <taxon>Fungi incertae sedis</taxon>
        <taxon>Chytridiomycota</taxon>
        <taxon>Chytridiomycota incertae sedis</taxon>
        <taxon>Monoblepharidomycetes</taxon>
        <taxon>Monoblepharidales</taxon>
        <taxon>Gonapodyaceae</taxon>
        <taxon>Gonapodya</taxon>
    </lineage>
</organism>
<accession>A0A139AGJ4</accession>
<reference evidence="2 3" key="1">
    <citation type="journal article" date="2015" name="Genome Biol. Evol.">
        <title>Phylogenomic analyses indicate that early fungi evolved digesting cell walls of algal ancestors of land plants.</title>
        <authorList>
            <person name="Chang Y."/>
            <person name="Wang S."/>
            <person name="Sekimoto S."/>
            <person name="Aerts A.L."/>
            <person name="Choi C."/>
            <person name="Clum A."/>
            <person name="LaButti K.M."/>
            <person name="Lindquist E.A."/>
            <person name="Yee Ngan C."/>
            <person name="Ohm R.A."/>
            <person name="Salamov A.A."/>
            <person name="Grigoriev I.V."/>
            <person name="Spatafora J.W."/>
            <person name="Berbee M.L."/>
        </authorList>
    </citation>
    <scope>NUCLEOTIDE SEQUENCE [LARGE SCALE GENOMIC DNA]</scope>
    <source>
        <strain evidence="2 3">JEL478</strain>
    </source>
</reference>
<dbReference type="GO" id="GO:0005829">
    <property type="term" value="C:cytosol"/>
    <property type="evidence" value="ECO:0007669"/>
    <property type="project" value="UniProtKB-ARBA"/>
</dbReference>
<keyword evidence="3" id="KW-1185">Reference proteome</keyword>
<proteinExistence type="inferred from homology"/>
<dbReference type="InterPro" id="IPR026768">
    <property type="entry name" value="YPEH2ZP"/>
</dbReference>
<evidence type="ECO:0008006" key="4">
    <source>
        <dbReference type="Google" id="ProtNLM"/>
    </source>
</evidence>
<dbReference type="PANTHER" id="PTHR31841:SF1">
    <property type="entry name" value="PROTEIN FAM72A-RELATED"/>
    <property type="match status" value="1"/>
</dbReference>
<evidence type="ECO:0000313" key="2">
    <source>
        <dbReference type="EMBL" id="KXS15868.1"/>
    </source>
</evidence>
<dbReference type="Pfam" id="PF14976">
    <property type="entry name" value="YPEH2ZP"/>
    <property type="match status" value="1"/>
</dbReference>
<sequence>MTPPQLHLSLPSTTSASNALAQLASSISSLNQASAATVASASASAPGATTGQVQSTTHQAAQQGAISAASLHPQFRSKPVVELECSHCTSRVCGRGMRAILLGDTRVELFSTDLPPPKSVALVEKDYRTRSCRCRIRDVACLVCGCVVGYHVTRPCERCLGACNNGHYWMFLSEAVRARDRLHPTSHSPMTWAALPAADSDPEGGTCASPELGKASLAKDAGMASYVRWCR</sequence>
<dbReference type="STRING" id="1344416.A0A139AGJ4"/>
<dbReference type="PANTHER" id="PTHR31841">
    <property type="entry name" value="PROTEIN FAM72A-RELATED"/>
    <property type="match status" value="1"/>
</dbReference>
<comment type="similarity">
    <text evidence="1">Belongs to the FAM72 family.</text>
</comment>
<dbReference type="OrthoDB" id="2526683at2759"/>
<dbReference type="Proteomes" id="UP000070544">
    <property type="component" value="Unassembled WGS sequence"/>
</dbReference>